<feature type="binding site" evidence="11">
    <location>
        <position position="18"/>
    </location>
    <ligand>
        <name>[4Fe-4S] cluster</name>
        <dbReference type="ChEBI" id="CHEBI:49883"/>
    </ligand>
</feature>
<evidence type="ECO:0000256" key="9">
    <source>
        <dbReference type="ARBA" id="ARBA00023157"/>
    </source>
</evidence>
<keyword evidence="6 11" id="KW-0411">Iron-sulfur</keyword>
<dbReference type="Pfam" id="PF02467">
    <property type="entry name" value="Whib"/>
    <property type="match status" value="1"/>
</dbReference>
<dbReference type="GO" id="GO:0047134">
    <property type="term" value="F:protein-disulfide reductase [NAD(P)H] activity"/>
    <property type="evidence" value="ECO:0007669"/>
    <property type="project" value="TreeGrafter"/>
</dbReference>
<dbReference type="GO" id="GO:0045454">
    <property type="term" value="P:cell redox homeostasis"/>
    <property type="evidence" value="ECO:0007669"/>
    <property type="project" value="TreeGrafter"/>
</dbReference>
<organism evidence="13 14">
    <name type="scientific">Pseudonocardia halophobica</name>
    <dbReference type="NCBI Taxonomy" id="29401"/>
    <lineage>
        <taxon>Bacteria</taxon>
        <taxon>Bacillati</taxon>
        <taxon>Actinomycetota</taxon>
        <taxon>Actinomycetes</taxon>
        <taxon>Pseudonocardiales</taxon>
        <taxon>Pseudonocardiaceae</taxon>
        <taxon>Pseudonocardia</taxon>
    </lineage>
</organism>
<comment type="caution">
    <text evidence="13">The sequence shown here is derived from an EMBL/GenBank/DDBJ whole genome shotgun (WGS) entry which is preliminary data.</text>
</comment>
<dbReference type="PANTHER" id="PTHR38839">
    <property type="entry name" value="TRANSCRIPTIONAL REGULATOR WHID-RELATED"/>
    <property type="match status" value="1"/>
</dbReference>
<keyword evidence="5 11" id="KW-0408">Iron</keyword>
<name>A0A9W6KWB7_9PSEU</name>
<dbReference type="GO" id="GO:0035731">
    <property type="term" value="F:dinitrosyl-iron complex binding"/>
    <property type="evidence" value="ECO:0007669"/>
    <property type="project" value="UniProtKB-UniRule"/>
</dbReference>
<dbReference type="GO" id="GO:0045892">
    <property type="term" value="P:negative regulation of DNA-templated transcription"/>
    <property type="evidence" value="ECO:0007669"/>
    <property type="project" value="TreeGrafter"/>
</dbReference>
<evidence type="ECO:0000313" key="14">
    <source>
        <dbReference type="Proteomes" id="UP001143463"/>
    </source>
</evidence>
<keyword evidence="8 11" id="KW-0238">DNA-binding</keyword>
<keyword evidence="3 11" id="KW-0004">4Fe-4S</keyword>
<protein>
    <recommendedName>
        <fullName evidence="11">Transcriptional regulator WhiB</fullName>
    </recommendedName>
</protein>
<evidence type="ECO:0000256" key="1">
    <source>
        <dbReference type="ARBA" id="ARBA00004496"/>
    </source>
</evidence>
<proteinExistence type="inferred from homology"/>
<dbReference type="Proteomes" id="UP001143463">
    <property type="component" value="Unassembled WGS sequence"/>
</dbReference>
<reference evidence="13" key="2">
    <citation type="submission" date="2023-01" db="EMBL/GenBank/DDBJ databases">
        <authorList>
            <person name="Sun Q."/>
            <person name="Evtushenko L."/>
        </authorList>
    </citation>
    <scope>NUCLEOTIDE SEQUENCE</scope>
    <source>
        <strain evidence="13">VKM Ac-1069</strain>
    </source>
</reference>
<keyword evidence="4 11" id="KW-0479">Metal-binding</keyword>
<evidence type="ECO:0000256" key="8">
    <source>
        <dbReference type="ARBA" id="ARBA00023125"/>
    </source>
</evidence>
<evidence type="ECO:0000256" key="3">
    <source>
        <dbReference type="ARBA" id="ARBA00022485"/>
    </source>
</evidence>
<dbReference type="AlphaFoldDB" id="A0A9W6KWB7"/>
<comment type="similarity">
    <text evidence="2 11">Belongs to the WhiB family.</text>
</comment>
<evidence type="ECO:0000256" key="6">
    <source>
        <dbReference type="ARBA" id="ARBA00023014"/>
    </source>
</evidence>
<dbReference type="InterPro" id="IPR003482">
    <property type="entry name" value="Whib"/>
</dbReference>
<evidence type="ECO:0000256" key="5">
    <source>
        <dbReference type="ARBA" id="ARBA00023004"/>
    </source>
</evidence>
<evidence type="ECO:0000256" key="4">
    <source>
        <dbReference type="ARBA" id="ARBA00022723"/>
    </source>
</evidence>
<dbReference type="EMBL" id="BSFQ01000001">
    <property type="protein sequence ID" value="GLL09272.1"/>
    <property type="molecule type" value="Genomic_DNA"/>
</dbReference>
<comment type="subcellular location">
    <subcellularLocation>
        <location evidence="1 11">Cytoplasm</location>
    </subcellularLocation>
</comment>
<reference evidence="13" key="1">
    <citation type="journal article" date="2014" name="Int. J. Syst. Evol. Microbiol.">
        <title>Complete genome sequence of Corynebacterium casei LMG S-19264T (=DSM 44701T), isolated from a smear-ripened cheese.</title>
        <authorList>
            <consortium name="US DOE Joint Genome Institute (JGI-PGF)"/>
            <person name="Walter F."/>
            <person name="Albersmeier A."/>
            <person name="Kalinowski J."/>
            <person name="Ruckert C."/>
        </authorList>
    </citation>
    <scope>NUCLEOTIDE SEQUENCE</scope>
    <source>
        <strain evidence="13">VKM Ac-1069</strain>
    </source>
</reference>
<comment type="PTM">
    <text evidence="11">Upon Fe-S cluster removal intramolecular disulfide bonds are formed.</text>
</comment>
<keyword evidence="9 11" id="KW-1015">Disulfide bond</keyword>
<keyword evidence="10 11" id="KW-0804">Transcription</keyword>
<dbReference type="GO" id="GO:0046872">
    <property type="term" value="F:metal ion binding"/>
    <property type="evidence" value="ECO:0007669"/>
    <property type="project" value="UniProtKB-KW"/>
</dbReference>
<dbReference type="HAMAP" id="MF_01479">
    <property type="entry name" value="WhiB"/>
    <property type="match status" value="1"/>
</dbReference>
<sequence length="141" mass="15218">MVDARAASRWNWRIAARCRTADAEELFVRGAEQRRARQFCATCPVRMECLAHALDERVEFGVWGGTTERERRALLRSRPGVRSWAELLRAARAEHYAAGGPAGSIGSAGSAASAVSAVSAAEESAMAMADLLPSPDRRTAC</sequence>
<dbReference type="GO" id="GO:0051539">
    <property type="term" value="F:4 iron, 4 sulfur cluster binding"/>
    <property type="evidence" value="ECO:0007669"/>
    <property type="project" value="UniProtKB-UniRule"/>
</dbReference>
<dbReference type="GO" id="GO:0003677">
    <property type="term" value="F:DNA binding"/>
    <property type="evidence" value="ECO:0007669"/>
    <property type="project" value="UniProtKB-UniRule"/>
</dbReference>
<evidence type="ECO:0000256" key="2">
    <source>
        <dbReference type="ARBA" id="ARBA00006597"/>
    </source>
</evidence>
<keyword evidence="14" id="KW-1185">Reference proteome</keyword>
<evidence type="ECO:0000313" key="13">
    <source>
        <dbReference type="EMBL" id="GLL09272.1"/>
    </source>
</evidence>
<feature type="binding site" evidence="11">
    <location>
        <position position="49"/>
    </location>
    <ligand>
        <name>[4Fe-4S] cluster</name>
        <dbReference type="ChEBI" id="CHEBI:49883"/>
    </ligand>
</feature>
<comment type="cofactor">
    <cofactor evidence="11">
        <name>[4Fe-4S] cluster</name>
        <dbReference type="ChEBI" id="CHEBI:49883"/>
    </cofactor>
    <text evidence="11">Binds 1 [4Fe-4S] cluster per subunit. Following nitrosylation of the [4Fe-4S] cluster binds 1 [4Fe-8(NO)] cluster per subunit.</text>
</comment>
<evidence type="ECO:0000256" key="11">
    <source>
        <dbReference type="HAMAP-Rule" id="MF_01479"/>
    </source>
</evidence>
<comment type="PTM">
    <text evidence="11">The Fe-S cluster can be nitrosylated by nitric oxide (NO).</text>
</comment>
<dbReference type="InterPro" id="IPR034768">
    <property type="entry name" value="4FE4S_WBL"/>
</dbReference>
<evidence type="ECO:0000259" key="12">
    <source>
        <dbReference type="PROSITE" id="PS51674"/>
    </source>
</evidence>
<keyword evidence="7 11" id="KW-0805">Transcription regulation</keyword>
<dbReference type="GO" id="GO:0005737">
    <property type="term" value="C:cytoplasm"/>
    <property type="evidence" value="ECO:0007669"/>
    <property type="project" value="UniProtKB-SubCell"/>
</dbReference>
<feature type="binding site" evidence="11">
    <location>
        <position position="43"/>
    </location>
    <ligand>
        <name>[4Fe-4S] cluster</name>
        <dbReference type="ChEBI" id="CHEBI:49883"/>
    </ligand>
</feature>
<evidence type="ECO:0000256" key="7">
    <source>
        <dbReference type="ARBA" id="ARBA00023015"/>
    </source>
</evidence>
<feature type="domain" description="4Fe-4S Wbl-type" evidence="12">
    <location>
        <begin position="17"/>
        <end position="73"/>
    </location>
</feature>
<dbReference type="PROSITE" id="PS51674">
    <property type="entry name" value="4FE4S_WBL"/>
    <property type="match status" value="1"/>
</dbReference>
<accession>A0A9W6KWB7</accession>
<evidence type="ECO:0000256" key="10">
    <source>
        <dbReference type="ARBA" id="ARBA00023163"/>
    </source>
</evidence>
<dbReference type="PANTHER" id="PTHR38839:SF7">
    <property type="entry name" value="TRANSCRIPTIONAL REGULATOR WHIB4"/>
    <property type="match status" value="1"/>
</dbReference>
<gene>
    <name evidence="11" type="primary">whiB</name>
    <name evidence="13" type="ORF">GCM10017577_04120</name>
</gene>
<feature type="binding site" evidence="11">
    <location>
        <position position="40"/>
    </location>
    <ligand>
        <name>[4Fe-4S] cluster</name>
        <dbReference type="ChEBI" id="CHEBI:49883"/>
    </ligand>
</feature>
<keyword evidence="11" id="KW-0963">Cytoplasm</keyword>
<comment type="function">
    <text evidence="11">Acts as a transcriptional regulator. Probably redox-responsive. The apo- but not holo-form probably binds DNA.</text>
</comment>